<evidence type="ECO:0000256" key="1">
    <source>
        <dbReference type="SAM" id="MobiDB-lite"/>
    </source>
</evidence>
<dbReference type="PROSITE" id="PS00018">
    <property type="entry name" value="EF_HAND_1"/>
    <property type="match status" value="1"/>
</dbReference>
<proteinExistence type="predicted"/>
<evidence type="ECO:0000313" key="3">
    <source>
        <dbReference type="EMBL" id="QUX29772.1"/>
    </source>
</evidence>
<feature type="region of interest" description="Disordered" evidence="1">
    <location>
        <begin position="1"/>
        <end position="33"/>
    </location>
</feature>
<gene>
    <name evidence="3" type="ORF">KGD83_04145</name>
</gene>
<dbReference type="Gene3D" id="1.10.238.10">
    <property type="entry name" value="EF-hand"/>
    <property type="match status" value="1"/>
</dbReference>
<organism evidence="3 4">
    <name type="scientific">Nocardiopsis akebiae</name>
    <dbReference type="NCBI Taxonomy" id="2831968"/>
    <lineage>
        <taxon>Bacteria</taxon>
        <taxon>Bacillati</taxon>
        <taxon>Actinomycetota</taxon>
        <taxon>Actinomycetes</taxon>
        <taxon>Streptosporangiales</taxon>
        <taxon>Nocardiopsidaceae</taxon>
        <taxon>Nocardiopsis</taxon>
    </lineage>
</organism>
<name>A0ABX8C6M0_9ACTN</name>
<dbReference type="RefSeq" id="WP_212642599.1">
    <property type="nucleotide sequence ID" value="NZ_CP074132.1"/>
</dbReference>
<dbReference type="InterPro" id="IPR018247">
    <property type="entry name" value="EF_Hand_1_Ca_BS"/>
</dbReference>
<keyword evidence="4" id="KW-1185">Reference proteome</keyword>
<sequence length="101" mass="11242">MGTRTADGSASADPANQEERTTMPEKFLPSTTTEQEARDLFTRLDTDQDGSIDIHEWLAYAERDLGLDRMSALHAFALDVDTDHDLLISQDEFVRIGTRGA</sequence>
<accession>A0ABX8C6M0</accession>
<evidence type="ECO:0000259" key="2">
    <source>
        <dbReference type="PROSITE" id="PS50222"/>
    </source>
</evidence>
<dbReference type="PROSITE" id="PS50222">
    <property type="entry name" value="EF_HAND_2"/>
    <property type="match status" value="1"/>
</dbReference>
<feature type="domain" description="EF-hand" evidence="2">
    <location>
        <begin position="32"/>
        <end position="67"/>
    </location>
</feature>
<reference evidence="4" key="1">
    <citation type="submission" date="2021-05" db="EMBL/GenBank/DDBJ databases">
        <title>Direct Submission.</title>
        <authorList>
            <person name="Li K."/>
            <person name="Gao J."/>
        </authorList>
    </citation>
    <scope>NUCLEOTIDE SEQUENCE [LARGE SCALE GENOMIC DNA]</scope>
    <source>
        <strain evidence="4">HDS12</strain>
    </source>
</reference>
<dbReference type="SUPFAM" id="SSF47473">
    <property type="entry name" value="EF-hand"/>
    <property type="match status" value="1"/>
</dbReference>
<protein>
    <submittedName>
        <fullName evidence="3">EF-hand domain-containing protein</fullName>
    </submittedName>
</protein>
<dbReference type="Pfam" id="PF13499">
    <property type="entry name" value="EF-hand_7"/>
    <property type="match status" value="1"/>
</dbReference>
<dbReference type="EMBL" id="CP074132">
    <property type="protein sequence ID" value="QUX29772.1"/>
    <property type="molecule type" value="Genomic_DNA"/>
</dbReference>
<dbReference type="InterPro" id="IPR011992">
    <property type="entry name" value="EF-hand-dom_pair"/>
</dbReference>
<dbReference type="InterPro" id="IPR002048">
    <property type="entry name" value="EF_hand_dom"/>
</dbReference>
<dbReference type="Proteomes" id="UP000678016">
    <property type="component" value="Chromosome"/>
</dbReference>
<evidence type="ECO:0000313" key="4">
    <source>
        <dbReference type="Proteomes" id="UP000678016"/>
    </source>
</evidence>